<name>A0A0R2AV36_9LACO</name>
<dbReference type="EMBL" id="AYYQ01000036">
    <property type="protein sequence ID" value="KRM67622.1"/>
    <property type="molecule type" value="Genomic_DNA"/>
</dbReference>
<dbReference type="Pfam" id="PF02976">
    <property type="entry name" value="MutH"/>
    <property type="match status" value="1"/>
</dbReference>
<reference evidence="5 6" key="1">
    <citation type="journal article" date="2015" name="Genome Announc.">
        <title>Expanding the biotechnology potential of lactobacilli through comparative genomics of 213 strains and associated genera.</title>
        <authorList>
            <person name="Sun Z."/>
            <person name="Harris H.M."/>
            <person name="McCann A."/>
            <person name="Guo C."/>
            <person name="Argimon S."/>
            <person name="Zhang W."/>
            <person name="Yang X."/>
            <person name="Jeffery I.B."/>
            <person name="Cooney J.C."/>
            <person name="Kagawa T.F."/>
            <person name="Liu W."/>
            <person name="Song Y."/>
            <person name="Salvetti E."/>
            <person name="Wrobel A."/>
            <person name="Rasinkangas P."/>
            <person name="Parkhill J."/>
            <person name="Rea M.C."/>
            <person name="O'Sullivan O."/>
            <person name="Ritari J."/>
            <person name="Douillard F.P."/>
            <person name="Paul Ross R."/>
            <person name="Yang R."/>
            <person name="Briner A.E."/>
            <person name="Felis G.E."/>
            <person name="de Vos W.M."/>
            <person name="Barrangou R."/>
            <person name="Klaenhammer T.R."/>
            <person name="Caufield P.W."/>
            <person name="Cui Y."/>
            <person name="Zhang H."/>
            <person name="O'Toole P.W."/>
        </authorList>
    </citation>
    <scope>NUCLEOTIDE SEQUENCE [LARGE SCALE GENOMIC DNA]</scope>
    <source>
        <strain evidence="5 6">DSM 23829</strain>
    </source>
</reference>
<dbReference type="GO" id="GO:0016787">
    <property type="term" value="F:hydrolase activity"/>
    <property type="evidence" value="ECO:0007669"/>
    <property type="project" value="UniProtKB-KW"/>
</dbReference>
<organism evidence="5 6">
    <name type="scientific">Apilactobacillus ozensis DSM 23829 = JCM 17196</name>
    <dbReference type="NCBI Taxonomy" id="1423781"/>
    <lineage>
        <taxon>Bacteria</taxon>
        <taxon>Bacillati</taxon>
        <taxon>Bacillota</taxon>
        <taxon>Bacilli</taxon>
        <taxon>Lactobacillales</taxon>
        <taxon>Lactobacillaceae</taxon>
        <taxon>Apilactobacillus</taxon>
    </lineage>
</organism>
<dbReference type="InterPro" id="IPR037057">
    <property type="entry name" value="DNA_rep_MutH/T2_RE_sf"/>
</dbReference>
<sequence>MKFKNKEEVHNKAIQILNKPQKELVEELNMHIKGNKNAMGDVFEKWFGKEKDSASQPDLGVAELKATPFKKLKTTKNGKAQYSAKERLVLNIINYFDLVNEDFEHSHFMNKNNNLEIAFYEYINETSKDNWFFKYVIMYQMEKSPVDYEVIKNDWETIKKYVKQGKAEELSEGLTNYLAACTKGKNHNSLRDQPYSKKRAKQRAFSFKASFMTTILRNYVIGNKNNKAIIKDPIEIKGKSLEELIKDKVAPYVGKSTKTLRKQFNITSKAKNINNIIARKMLGLDDSKNSFKGIDEFEKASIIPKTIQVGQNKKNKESMSLPPFKFKDLSEQNWDNEDCTLKNYLKESKFLFVVFQEDENNNVIFKGIIFHQIPINVLDNQIQQVWLDTQNKLKEGIKLNYKKGRVHNNFIKLKNQLVVHVRPHASKACYKKSPYSNELPTPANWINKPSDYDPKYMTTQSFWINNSYIKSVIKDLIG</sequence>
<feature type="domain" description="DNA mismatch repair MutH/Type II restriction enzyme Sau3AI" evidence="4">
    <location>
        <begin position="47"/>
        <end position="154"/>
    </location>
</feature>
<dbReference type="InterPro" id="IPR011337">
    <property type="entry name" value="DNA_rep_MutH/RE_typeII_Sau3AI"/>
</dbReference>
<evidence type="ECO:0000256" key="3">
    <source>
        <dbReference type="ARBA" id="ARBA00022801"/>
    </source>
</evidence>
<evidence type="ECO:0000313" key="6">
    <source>
        <dbReference type="Proteomes" id="UP000052012"/>
    </source>
</evidence>
<gene>
    <name evidence="5" type="ORF">FD06_GL000774</name>
</gene>
<evidence type="ECO:0000313" key="5">
    <source>
        <dbReference type="EMBL" id="KRM67622.1"/>
    </source>
</evidence>
<dbReference type="GO" id="GO:0003677">
    <property type="term" value="F:DNA binding"/>
    <property type="evidence" value="ECO:0007669"/>
    <property type="project" value="InterPro"/>
</dbReference>
<comment type="caution">
    <text evidence="5">The sequence shown here is derived from an EMBL/GenBank/DDBJ whole genome shotgun (WGS) entry which is preliminary data.</text>
</comment>
<keyword evidence="2" id="KW-0255">Endonuclease</keyword>
<keyword evidence="1" id="KW-0540">Nuclease</keyword>
<dbReference type="CDD" id="cd22356">
    <property type="entry name" value="Sau3AI_N-like"/>
    <property type="match status" value="1"/>
</dbReference>
<dbReference type="SUPFAM" id="SSF52980">
    <property type="entry name" value="Restriction endonuclease-like"/>
    <property type="match status" value="2"/>
</dbReference>
<evidence type="ECO:0000259" key="4">
    <source>
        <dbReference type="SMART" id="SM00927"/>
    </source>
</evidence>
<protein>
    <recommendedName>
        <fullName evidence="4">DNA mismatch repair MutH/Type II restriction enzyme Sau3AI domain-containing protein</fullName>
    </recommendedName>
</protein>
<dbReference type="STRING" id="1423781.FD06_GL000774"/>
<dbReference type="Gene3D" id="3.40.600.10">
    <property type="entry name" value="DNA mismatch repair MutH/Restriction endonuclease, type II"/>
    <property type="match status" value="2"/>
</dbReference>
<dbReference type="CDD" id="cd22355">
    <property type="entry name" value="Sau3AI_C"/>
    <property type="match status" value="1"/>
</dbReference>
<dbReference type="NCBIfam" id="NF040973">
    <property type="entry name" value="restrict_Sau3AI"/>
    <property type="match status" value="1"/>
</dbReference>
<dbReference type="AlphaFoldDB" id="A0A0R2AV36"/>
<dbReference type="InterPro" id="IPR011335">
    <property type="entry name" value="Restrct_endonuc-II-like"/>
</dbReference>
<keyword evidence="3" id="KW-0378">Hydrolase</keyword>
<dbReference type="GO" id="GO:0004519">
    <property type="term" value="F:endonuclease activity"/>
    <property type="evidence" value="ECO:0007669"/>
    <property type="project" value="UniProtKB-KW"/>
</dbReference>
<dbReference type="SMART" id="SM00927">
    <property type="entry name" value="MutH"/>
    <property type="match status" value="1"/>
</dbReference>
<dbReference type="Proteomes" id="UP000052012">
    <property type="component" value="Unassembled WGS sequence"/>
</dbReference>
<evidence type="ECO:0000256" key="1">
    <source>
        <dbReference type="ARBA" id="ARBA00022722"/>
    </source>
</evidence>
<accession>A0A0R2AV36</accession>
<dbReference type="RefSeq" id="WP_056967105.1">
    <property type="nucleotide sequence ID" value="NZ_AYYQ01000036.1"/>
</dbReference>
<evidence type="ECO:0000256" key="2">
    <source>
        <dbReference type="ARBA" id="ARBA00022759"/>
    </source>
</evidence>
<keyword evidence="6" id="KW-1185">Reference proteome</keyword>
<proteinExistence type="predicted"/>
<dbReference type="PATRIC" id="fig|1423781.4.peg.799"/>